<dbReference type="Pfam" id="PF00126">
    <property type="entry name" value="HTH_1"/>
    <property type="match status" value="1"/>
</dbReference>
<dbReference type="EMBL" id="JACXWY010000019">
    <property type="protein sequence ID" value="MBD3848479.1"/>
    <property type="molecule type" value="Genomic_DNA"/>
</dbReference>
<evidence type="ECO:0000256" key="1">
    <source>
        <dbReference type="ARBA" id="ARBA00009437"/>
    </source>
</evidence>
<dbReference type="RefSeq" id="WP_191125529.1">
    <property type="nucleotide sequence ID" value="NZ_JACXWY010000019.1"/>
</dbReference>
<dbReference type="GO" id="GO:0003677">
    <property type="term" value="F:DNA binding"/>
    <property type="evidence" value="ECO:0007669"/>
    <property type="project" value="UniProtKB-KW"/>
</dbReference>
<evidence type="ECO:0000256" key="4">
    <source>
        <dbReference type="ARBA" id="ARBA00023163"/>
    </source>
</evidence>
<dbReference type="PRINTS" id="PR00039">
    <property type="entry name" value="HTHLYSR"/>
</dbReference>
<evidence type="ECO:0000256" key="2">
    <source>
        <dbReference type="ARBA" id="ARBA00023015"/>
    </source>
</evidence>
<accession>A0A927EFU5</accession>
<dbReference type="PROSITE" id="PS50931">
    <property type="entry name" value="HTH_LYSR"/>
    <property type="match status" value="1"/>
</dbReference>
<dbReference type="InterPro" id="IPR036390">
    <property type="entry name" value="WH_DNA-bd_sf"/>
</dbReference>
<dbReference type="CDD" id="cd05466">
    <property type="entry name" value="PBP2_LTTR_substrate"/>
    <property type="match status" value="1"/>
</dbReference>
<evidence type="ECO:0000313" key="7">
    <source>
        <dbReference type="Proteomes" id="UP000619295"/>
    </source>
</evidence>
<dbReference type="SUPFAM" id="SSF46785">
    <property type="entry name" value="Winged helix' DNA-binding domain"/>
    <property type="match status" value="1"/>
</dbReference>
<evidence type="ECO:0000256" key="3">
    <source>
        <dbReference type="ARBA" id="ARBA00023125"/>
    </source>
</evidence>
<organism evidence="6 7">
    <name type="scientific">Bosea spartocytisi</name>
    <dbReference type="NCBI Taxonomy" id="2773451"/>
    <lineage>
        <taxon>Bacteria</taxon>
        <taxon>Pseudomonadati</taxon>
        <taxon>Pseudomonadota</taxon>
        <taxon>Alphaproteobacteria</taxon>
        <taxon>Hyphomicrobiales</taxon>
        <taxon>Boseaceae</taxon>
        <taxon>Bosea</taxon>
    </lineage>
</organism>
<dbReference type="Gene3D" id="3.40.190.290">
    <property type="match status" value="1"/>
</dbReference>
<dbReference type="FunFam" id="1.10.10.10:FF:000001">
    <property type="entry name" value="LysR family transcriptional regulator"/>
    <property type="match status" value="1"/>
</dbReference>
<dbReference type="Gene3D" id="1.10.10.10">
    <property type="entry name" value="Winged helix-like DNA-binding domain superfamily/Winged helix DNA-binding domain"/>
    <property type="match status" value="1"/>
</dbReference>
<dbReference type="PANTHER" id="PTHR30419">
    <property type="entry name" value="HTH-TYPE TRANSCRIPTIONAL REGULATOR YBHD"/>
    <property type="match status" value="1"/>
</dbReference>
<dbReference type="GO" id="GO:0005829">
    <property type="term" value="C:cytosol"/>
    <property type="evidence" value="ECO:0007669"/>
    <property type="project" value="TreeGrafter"/>
</dbReference>
<keyword evidence="7" id="KW-1185">Reference proteome</keyword>
<reference evidence="6" key="1">
    <citation type="submission" date="2020-09" db="EMBL/GenBank/DDBJ databases">
        <title>Bosea spartocytisi sp. nov. a root nodule endophyte of Spartocytisus supranubius in the high mountain ecosystem fo the Teide National Park (Canary Islands, Spain).</title>
        <authorList>
            <person name="Pulido-Suarez L."/>
            <person name="Peix A."/>
            <person name="Igual J.M."/>
            <person name="Socas-Perez N."/>
            <person name="Velazquez E."/>
            <person name="Flores-Felix J.D."/>
            <person name="Leon-Barrios M."/>
        </authorList>
    </citation>
    <scope>NUCLEOTIDE SEQUENCE</scope>
    <source>
        <strain evidence="6">SSUT16</strain>
    </source>
</reference>
<name>A0A927EFU5_9HYPH</name>
<sequence>MARAVRHQDRNPYDFLTGNQAVAWLSEHPVIPKLVGSTTLRYFSEVAERGSFRAAAESLRIAASAINRQVSNLETDLGVKLFERARGRAGLQLTEAGRILQSRLRSAINELRMANDEIIALQGLGRGHVTVGFNDVIVNTILPEAIKGFHQAHPNITFDVKVDSTRELVSRLKDGDIYFAVAYNFSPEAELSYMESIPLKMYMIASPDHPLAARPSVTLSDLGGHNLILPDGSGFIRQIFNIAFGGSKARVNQIVQTNSFELIHSLVECGVGVSVVTGREQKEDRGRLSHVEIDDALLSRNVLACCKLPDRDLSPAAAAFAAAVCDALRAFEQRESRSGKDGEGKTLTVG</sequence>
<keyword evidence="3" id="KW-0238">DNA-binding</keyword>
<dbReference type="InterPro" id="IPR050950">
    <property type="entry name" value="HTH-type_LysR_regulators"/>
</dbReference>
<keyword evidence="2" id="KW-0805">Transcription regulation</keyword>
<dbReference type="AlphaFoldDB" id="A0A927EFU5"/>
<comment type="caution">
    <text evidence="6">The sequence shown here is derived from an EMBL/GenBank/DDBJ whole genome shotgun (WGS) entry which is preliminary data.</text>
</comment>
<dbReference type="PANTHER" id="PTHR30419:SF8">
    <property type="entry name" value="NITROGEN ASSIMILATION TRANSCRIPTIONAL ACTIVATOR-RELATED"/>
    <property type="match status" value="1"/>
</dbReference>
<dbReference type="InterPro" id="IPR036388">
    <property type="entry name" value="WH-like_DNA-bd_sf"/>
</dbReference>
<evidence type="ECO:0000259" key="5">
    <source>
        <dbReference type="PROSITE" id="PS50931"/>
    </source>
</evidence>
<feature type="domain" description="HTH lysR-type" evidence="5">
    <location>
        <begin position="40"/>
        <end position="94"/>
    </location>
</feature>
<dbReference type="InterPro" id="IPR000847">
    <property type="entry name" value="LysR_HTH_N"/>
</dbReference>
<keyword evidence="4" id="KW-0804">Transcription</keyword>
<comment type="similarity">
    <text evidence="1">Belongs to the LysR transcriptional regulatory family.</text>
</comment>
<dbReference type="Proteomes" id="UP000619295">
    <property type="component" value="Unassembled WGS sequence"/>
</dbReference>
<dbReference type="InterPro" id="IPR005119">
    <property type="entry name" value="LysR_subst-bd"/>
</dbReference>
<dbReference type="GO" id="GO:0003700">
    <property type="term" value="F:DNA-binding transcription factor activity"/>
    <property type="evidence" value="ECO:0007669"/>
    <property type="project" value="InterPro"/>
</dbReference>
<dbReference type="Pfam" id="PF03466">
    <property type="entry name" value="LysR_substrate"/>
    <property type="match status" value="1"/>
</dbReference>
<evidence type="ECO:0000313" key="6">
    <source>
        <dbReference type="EMBL" id="MBD3848479.1"/>
    </source>
</evidence>
<gene>
    <name evidence="6" type="ORF">IED13_22510</name>
</gene>
<dbReference type="SUPFAM" id="SSF53850">
    <property type="entry name" value="Periplasmic binding protein-like II"/>
    <property type="match status" value="1"/>
</dbReference>
<proteinExistence type="inferred from homology"/>
<protein>
    <submittedName>
        <fullName evidence="6">LysR family transcriptional regulator</fullName>
    </submittedName>
</protein>